<sequence>MPSPSIHQTVNQPTLLPVVRRVILQLDQLYLEFSHLGDAVDRERLAELYVQWLSAGRTGPSGLRFYAQALGASLPDGDSRVAFTAQAEGVLVHLQSGYAH</sequence>
<protein>
    <recommendedName>
        <fullName evidence="3">DUF4214 domain-containing protein</fullName>
    </recommendedName>
</protein>
<proteinExistence type="predicted"/>
<name>A0ABV7FI10_9GAMM</name>
<reference evidence="2" key="1">
    <citation type="journal article" date="2019" name="Int. J. Syst. Evol. Microbiol.">
        <title>The Global Catalogue of Microorganisms (GCM) 10K type strain sequencing project: providing services to taxonomists for standard genome sequencing and annotation.</title>
        <authorList>
            <consortium name="The Broad Institute Genomics Platform"/>
            <consortium name="The Broad Institute Genome Sequencing Center for Infectious Disease"/>
            <person name="Wu L."/>
            <person name="Ma J."/>
        </authorList>
    </citation>
    <scope>NUCLEOTIDE SEQUENCE [LARGE SCALE GENOMIC DNA]</scope>
    <source>
        <strain evidence="2">KCTC 52237</strain>
    </source>
</reference>
<dbReference type="EMBL" id="JBHRTF010000004">
    <property type="protein sequence ID" value="MFC3115792.1"/>
    <property type="molecule type" value="Genomic_DNA"/>
</dbReference>
<comment type="caution">
    <text evidence="1">The sequence shown here is derived from an EMBL/GenBank/DDBJ whole genome shotgun (WGS) entry which is preliminary data.</text>
</comment>
<keyword evidence="2" id="KW-1185">Reference proteome</keyword>
<evidence type="ECO:0008006" key="3">
    <source>
        <dbReference type="Google" id="ProtNLM"/>
    </source>
</evidence>
<organism evidence="1 2">
    <name type="scientific">Cellvibrio fontiphilus</name>
    <dbReference type="NCBI Taxonomy" id="1815559"/>
    <lineage>
        <taxon>Bacteria</taxon>
        <taxon>Pseudomonadati</taxon>
        <taxon>Pseudomonadota</taxon>
        <taxon>Gammaproteobacteria</taxon>
        <taxon>Cellvibrionales</taxon>
        <taxon>Cellvibrionaceae</taxon>
        <taxon>Cellvibrio</taxon>
    </lineage>
</organism>
<accession>A0ABV7FI10</accession>
<evidence type="ECO:0000313" key="1">
    <source>
        <dbReference type="EMBL" id="MFC3115792.1"/>
    </source>
</evidence>
<dbReference type="RefSeq" id="WP_378118453.1">
    <property type="nucleotide sequence ID" value="NZ_JBHRTF010000004.1"/>
</dbReference>
<evidence type="ECO:0000313" key="2">
    <source>
        <dbReference type="Proteomes" id="UP001595555"/>
    </source>
</evidence>
<gene>
    <name evidence="1" type="ORF">ACFODX_09510</name>
</gene>
<dbReference type="Proteomes" id="UP001595555">
    <property type="component" value="Unassembled WGS sequence"/>
</dbReference>